<dbReference type="Pfam" id="PF01863">
    <property type="entry name" value="YgjP-like"/>
    <property type="match status" value="1"/>
</dbReference>
<comment type="caution">
    <text evidence="2">The sequence shown here is derived from an EMBL/GenBank/DDBJ whole genome shotgun (WGS) entry which is preliminary data.</text>
</comment>
<keyword evidence="3" id="KW-1185">Reference proteome</keyword>
<sequence length="253" mass="28070">MAGVRPRLSAQAVIDWLRRDPRHPPEIELDGRHVPVIVRRLDRARRMTLRLAPDGSEVRITIPRWTPGADALAFAQARRDWLLRQLSAVPAPVIVASGMALPYRGGTLTLHHDPAAARRPAIDGGHLRIGGPATSLPARLRRWLAAEAHVLLAADLVEYCARAGREPPRLALSNARRRWGSCAADGTIRINWRLIMAPDAVRRSVVAHEVAHLIHFDHSPAFHAALAELFEGSVDEANRWLSRQGRTLYLPFG</sequence>
<dbReference type="CDD" id="cd07344">
    <property type="entry name" value="M48_yhfN_like"/>
    <property type="match status" value="1"/>
</dbReference>
<dbReference type="InterPro" id="IPR002725">
    <property type="entry name" value="YgjP-like_metallopeptidase"/>
</dbReference>
<organism evidence="2 3">
    <name type="scientific">Novosphingobium colocasiae</name>
    <dbReference type="NCBI Taxonomy" id="1256513"/>
    <lineage>
        <taxon>Bacteria</taxon>
        <taxon>Pseudomonadati</taxon>
        <taxon>Pseudomonadota</taxon>
        <taxon>Alphaproteobacteria</taxon>
        <taxon>Sphingomonadales</taxon>
        <taxon>Sphingomonadaceae</taxon>
        <taxon>Novosphingobium</taxon>
    </lineage>
</organism>
<protein>
    <recommendedName>
        <fullName evidence="1">YgjP-like metallopeptidase domain-containing protein</fullName>
    </recommendedName>
</protein>
<dbReference type="PANTHER" id="PTHR30399">
    <property type="entry name" value="UNCHARACTERIZED PROTEIN YGJP"/>
    <property type="match status" value="1"/>
</dbReference>
<name>A0A918UK41_9SPHN</name>
<dbReference type="EMBL" id="BMZA01000022">
    <property type="protein sequence ID" value="GGZ15616.1"/>
    <property type="molecule type" value="Genomic_DNA"/>
</dbReference>
<evidence type="ECO:0000259" key="1">
    <source>
        <dbReference type="Pfam" id="PF01863"/>
    </source>
</evidence>
<dbReference type="PANTHER" id="PTHR30399:SF1">
    <property type="entry name" value="UTP PYROPHOSPHATASE"/>
    <property type="match status" value="1"/>
</dbReference>
<reference evidence="2" key="1">
    <citation type="journal article" date="2014" name="Int. J. Syst. Evol. Microbiol.">
        <title>Complete genome sequence of Corynebacterium casei LMG S-19264T (=DSM 44701T), isolated from a smear-ripened cheese.</title>
        <authorList>
            <consortium name="US DOE Joint Genome Institute (JGI-PGF)"/>
            <person name="Walter F."/>
            <person name="Albersmeier A."/>
            <person name="Kalinowski J."/>
            <person name="Ruckert C."/>
        </authorList>
    </citation>
    <scope>NUCLEOTIDE SEQUENCE</scope>
    <source>
        <strain evidence="2">KCTC 32255</strain>
    </source>
</reference>
<dbReference type="AlphaFoldDB" id="A0A918UK41"/>
<accession>A0A918UK41</accession>
<dbReference type="Gene3D" id="3.30.2010.10">
    <property type="entry name" value="Metalloproteases ('zincins'), catalytic domain"/>
    <property type="match status" value="1"/>
</dbReference>
<feature type="domain" description="YgjP-like metallopeptidase" evidence="1">
    <location>
        <begin position="46"/>
        <end position="243"/>
    </location>
</feature>
<proteinExistence type="predicted"/>
<dbReference type="InterPro" id="IPR053136">
    <property type="entry name" value="UTP_pyrophosphatase-like"/>
</dbReference>
<evidence type="ECO:0000313" key="3">
    <source>
        <dbReference type="Proteomes" id="UP000648075"/>
    </source>
</evidence>
<gene>
    <name evidence="2" type="ORF">GCM10011614_33150</name>
</gene>
<reference evidence="2" key="2">
    <citation type="submission" date="2020-09" db="EMBL/GenBank/DDBJ databases">
        <authorList>
            <person name="Sun Q."/>
            <person name="Kim S."/>
        </authorList>
    </citation>
    <scope>NUCLEOTIDE SEQUENCE</scope>
    <source>
        <strain evidence="2">KCTC 32255</strain>
    </source>
</reference>
<dbReference type="Proteomes" id="UP000648075">
    <property type="component" value="Unassembled WGS sequence"/>
</dbReference>
<evidence type="ECO:0000313" key="2">
    <source>
        <dbReference type="EMBL" id="GGZ15616.1"/>
    </source>
</evidence>